<dbReference type="SUPFAM" id="SSF48403">
    <property type="entry name" value="Ankyrin repeat"/>
    <property type="match status" value="1"/>
</dbReference>
<evidence type="ECO:0000313" key="2">
    <source>
        <dbReference type="Proteomes" id="UP000095280"/>
    </source>
</evidence>
<organism evidence="2 3">
    <name type="scientific">Macrostomum lignano</name>
    <dbReference type="NCBI Taxonomy" id="282301"/>
    <lineage>
        <taxon>Eukaryota</taxon>
        <taxon>Metazoa</taxon>
        <taxon>Spiralia</taxon>
        <taxon>Lophotrochozoa</taxon>
        <taxon>Platyhelminthes</taxon>
        <taxon>Rhabditophora</taxon>
        <taxon>Macrostomorpha</taxon>
        <taxon>Macrostomida</taxon>
        <taxon>Macrostomidae</taxon>
        <taxon>Macrostomum</taxon>
    </lineage>
</organism>
<dbReference type="AlphaFoldDB" id="A0A1I8F6M6"/>
<reference evidence="3" key="1">
    <citation type="submission" date="2016-11" db="UniProtKB">
        <authorList>
            <consortium name="WormBaseParasite"/>
        </authorList>
    </citation>
    <scope>IDENTIFICATION</scope>
</reference>
<dbReference type="Gene3D" id="1.25.40.20">
    <property type="entry name" value="Ankyrin repeat-containing domain"/>
    <property type="match status" value="1"/>
</dbReference>
<name>A0A1I8F6M6_9PLAT</name>
<sequence>SDFRSRDFFSAMPAPLLLDMLESKLGLPAASGRQNRNADDDRSSVNQLDSKGEHPLGLASTSKLEGIAENLLAHNANLNSRDPDGFSLLPPRHPGWDVRGSTPQDADGVSPLHLAVSAGNFERLRLAAVAPGPGRQLADAAGSVPLWLTLRRVDGAARRRRRPDGMCRELVRKGACARDRMEQAAIYLCQLAPSRTPETRGARHALHHGAHHLGWRGASPRPLLAAGADPNTQMTGCLQPSGEFPTSPCRPAIHLAICGGSQAALCRWG</sequence>
<dbReference type="InterPro" id="IPR036770">
    <property type="entry name" value="Ankyrin_rpt-contain_sf"/>
</dbReference>
<proteinExistence type="predicted"/>
<protein>
    <submittedName>
        <fullName evidence="3">ANK_REP_REGION domain-containing protein</fullName>
    </submittedName>
</protein>
<accession>A0A1I8F6M6</accession>
<dbReference type="WBParaSite" id="maker-unitig_22517-snap-gene-0.2-mRNA-1">
    <property type="protein sequence ID" value="maker-unitig_22517-snap-gene-0.2-mRNA-1"/>
    <property type="gene ID" value="maker-unitig_22517-snap-gene-0.2"/>
</dbReference>
<dbReference type="Proteomes" id="UP000095280">
    <property type="component" value="Unplaced"/>
</dbReference>
<keyword evidence="2" id="KW-1185">Reference proteome</keyword>
<feature type="region of interest" description="Disordered" evidence="1">
    <location>
        <begin position="30"/>
        <end position="57"/>
    </location>
</feature>
<evidence type="ECO:0000256" key="1">
    <source>
        <dbReference type="SAM" id="MobiDB-lite"/>
    </source>
</evidence>
<evidence type="ECO:0000313" key="3">
    <source>
        <dbReference type="WBParaSite" id="maker-unitig_22517-snap-gene-0.2-mRNA-1"/>
    </source>
</evidence>